<dbReference type="RefSeq" id="WP_380579065.1">
    <property type="nucleotide sequence ID" value="NZ_JBHSQJ010000007.1"/>
</dbReference>
<evidence type="ECO:0000313" key="3">
    <source>
        <dbReference type="EMBL" id="MFC5906036.1"/>
    </source>
</evidence>
<dbReference type="Proteomes" id="UP001596174">
    <property type="component" value="Unassembled WGS sequence"/>
</dbReference>
<dbReference type="PROSITE" id="PS50943">
    <property type="entry name" value="HTH_CROC1"/>
    <property type="match status" value="1"/>
</dbReference>
<dbReference type="EMBL" id="JBHSQJ010000007">
    <property type="protein sequence ID" value="MFC5906036.1"/>
    <property type="molecule type" value="Genomic_DNA"/>
</dbReference>
<comment type="caution">
    <text evidence="3">The sequence shown here is derived from an EMBL/GenBank/DDBJ whole genome shotgun (WGS) entry which is preliminary data.</text>
</comment>
<keyword evidence="4" id="KW-1185">Reference proteome</keyword>
<feature type="domain" description="HTH cro/C1-type" evidence="2">
    <location>
        <begin position="174"/>
        <end position="198"/>
    </location>
</feature>
<sequence>MTELPGFNVSLKRLADRRALAVGDLASLSAVGEDELRAVFDGASPSPALLRRLASAFHLHPEDLFVIAEVTLPLEMTPLDPRAGTWAATLACQAAKLPTPERAHLRRLAGALPQEPRTQPAPGPRPHLKYPPGPGRVLARLLANRNLDLASGARTFLALTGRYWSAATYGQVGRGRRVVTPELLADYATVLGVPVRDLAALTGVEPPHRTPAPSPVSIDVADLLWETRRLSSDQVKRLSDSARAARPS</sequence>
<organism evidence="3 4">
    <name type="scientific">Streptacidiphilus monticola</name>
    <dbReference type="NCBI Taxonomy" id="2161674"/>
    <lineage>
        <taxon>Bacteria</taxon>
        <taxon>Bacillati</taxon>
        <taxon>Actinomycetota</taxon>
        <taxon>Actinomycetes</taxon>
        <taxon>Kitasatosporales</taxon>
        <taxon>Streptomycetaceae</taxon>
        <taxon>Streptacidiphilus</taxon>
    </lineage>
</organism>
<gene>
    <name evidence="3" type="ORF">ACFP3V_02215</name>
</gene>
<dbReference type="InterPro" id="IPR001387">
    <property type="entry name" value="Cro/C1-type_HTH"/>
</dbReference>
<feature type="region of interest" description="Disordered" evidence="1">
    <location>
        <begin position="110"/>
        <end position="130"/>
    </location>
</feature>
<evidence type="ECO:0000313" key="4">
    <source>
        <dbReference type="Proteomes" id="UP001596174"/>
    </source>
</evidence>
<feature type="compositionally biased region" description="Pro residues" evidence="1">
    <location>
        <begin position="119"/>
        <end position="130"/>
    </location>
</feature>
<proteinExistence type="predicted"/>
<accession>A0ABW1FZ50</accession>
<name>A0ABW1FZ50_9ACTN</name>
<protein>
    <recommendedName>
        <fullName evidence="2">HTH cro/C1-type domain-containing protein</fullName>
    </recommendedName>
</protein>
<evidence type="ECO:0000256" key="1">
    <source>
        <dbReference type="SAM" id="MobiDB-lite"/>
    </source>
</evidence>
<reference evidence="4" key="1">
    <citation type="journal article" date="2019" name="Int. J. Syst. Evol. Microbiol.">
        <title>The Global Catalogue of Microorganisms (GCM) 10K type strain sequencing project: providing services to taxonomists for standard genome sequencing and annotation.</title>
        <authorList>
            <consortium name="The Broad Institute Genomics Platform"/>
            <consortium name="The Broad Institute Genome Sequencing Center for Infectious Disease"/>
            <person name="Wu L."/>
            <person name="Ma J."/>
        </authorList>
    </citation>
    <scope>NUCLEOTIDE SEQUENCE [LARGE SCALE GENOMIC DNA]</scope>
    <source>
        <strain evidence="4">JCM 4816</strain>
    </source>
</reference>
<evidence type="ECO:0000259" key="2">
    <source>
        <dbReference type="PROSITE" id="PS50943"/>
    </source>
</evidence>